<dbReference type="Proteomes" id="UP000765509">
    <property type="component" value="Unassembled WGS sequence"/>
</dbReference>
<accession>A0A9Q3J504</accession>
<proteinExistence type="predicted"/>
<evidence type="ECO:0000313" key="2">
    <source>
        <dbReference type="EMBL" id="MBW0556335.1"/>
    </source>
</evidence>
<dbReference type="AlphaFoldDB" id="A0A9Q3J504"/>
<protein>
    <recommendedName>
        <fullName evidence="1">Reverse transcriptase Ty1/copia-type domain-containing protein</fullName>
    </recommendedName>
</protein>
<reference evidence="2" key="1">
    <citation type="submission" date="2021-03" db="EMBL/GenBank/DDBJ databases">
        <title>Draft genome sequence of rust myrtle Austropuccinia psidii MF-1, a brazilian biotype.</title>
        <authorList>
            <person name="Quecine M.C."/>
            <person name="Pachon D.M.R."/>
            <person name="Bonatelli M.L."/>
            <person name="Correr F.H."/>
            <person name="Franceschini L.M."/>
            <person name="Leite T.F."/>
            <person name="Margarido G.R.A."/>
            <person name="Almeida C.A."/>
            <person name="Ferrarezi J.A."/>
            <person name="Labate C.A."/>
        </authorList>
    </citation>
    <scope>NUCLEOTIDE SEQUENCE</scope>
    <source>
        <strain evidence="2">MF-1</strain>
    </source>
</reference>
<comment type="caution">
    <text evidence="2">The sequence shown here is derived from an EMBL/GenBank/DDBJ whole genome shotgun (WGS) entry which is preliminary data.</text>
</comment>
<organism evidence="2 3">
    <name type="scientific">Austropuccinia psidii MF-1</name>
    <dbReference type="NCBI Taxonomy" id="1389203"/>
    <lineage>
        <taxon>Eukaryota</taxon>
        <taxon>Fungi</taxon>
        <taxon>Dikarya</taxon>
        <taxon>Basidiomycota</taxon>
        <taxon>Pucciniomycotina</taxon>
        <taxon>Pucciniomycetes</taxon>
        <taxon>Pucciniales</taxon>
        <taxon>Sphaerophragmiaceae</taxon>
        <taxon>Austropuccinia</taxon>
    </lineage>
</organism>
<evidence type="ECO:0000313" key="3">
    <source>
        <dbReference type="Proteomes" id="UP000765509"/>
    </source>
</evidence>
<sequence length="197" mass="22402">MCRRSSSHTSWTQGELSADFSSRYWPLANNQMIHLVSAIFQRFQTAQSTQETADKGSLRHVLNAMTLCQVPTEVFSAREERAINSLPLAKDISIPENLKLALAGPDWQHWEQACLNELHQMKKCSMWQAMETIGHCWVFDTKIDEPGNVKKFKAQLVARGNQQRPGIDCTETYAPTVSLMSLRLLLATTCLQNWCKM</sequence>
<evidence type="ECO:0000259" key="1">
    <source>
        <dbReference type="Pfam" id="PF07727"/>
    </source>
</evidence>
<dbReference type="EMBL" id="AVOT02063737">
    <property type="protein sequence ID" value="MBW0556335.1"/>
    <property type="molecule type" value="Genomic_DNA"/>
</dbReference>
<name>A0A9Q3J504_9BASI</name>
<keyword evidence="3" id="KW-1185">Reference proteome</keyword>
<dbReference type="OrthoDB" id="3054497at2759"/>
<gene>
    <name evidence="2" type="ORF">O181_096050</name>
</gene>
<feature type="domain" description="Reverse transcriptase Ty1/copia-type" evidence="1">
    <location>
        <begin position="130"/>
        <end position="194"/>
    </location>
</feature>
<dbReference type="InterPro" id="IPR013103">
    <property type="entry name" value="RVT_2"/>
</dbReference>
<dbReference type="Pfam" id="PF07727">
    <property type="entry name" value="RVT_2"/>
    <property type="match status" value="1"/>
</dbReference>